<reference evidence="1 2" key="1">
    <citation type="submission" date="2018-07" db="EMBL/GenBank/DDBJ databases">
        <title>Draft genome of the type strain Streptomyces armeniacus ATCC 15676.</title>
        <authorList>
            <person name="Labana P."/>
            <person name="Gosse J.T."/>
            <person name="Boddy C.N."/>
        </authorList>
    </citation>
    <scope>NUCLEOTIDE SEQUENCE [LARGE SCALE GENOMIC DNA]</scope>
    <source>
        <strain evidence="1 2">ATCC 15676</strain>
    </source>
</reference>
<dbReference type="KEGG" id="sarm:DVA86_22570"/>
<dbReference type="AlphaFoldDB" id="A0A345XTP7"/>
<dbReference type="PANTHER" id="PTHR35802:SF1">
    <property type="entry name" value="PROTEASE SYNTHASE AND SPORULATION PROTEIN PAI 2"/>
    <property type="match status" value="1"/>
</dbReference>
<dbReference type="Gene3D" id="2.30.110.10">
    <property type="entry name" value="Electron Transport, Fmn-binding Protein, Chain A"/>
    <property type="match status" value="1"/>
</dbReference>
<dbReference type="Proteomes" id="UP000254425">
    <property type="component" value="Chromosome"/>
</dbReference>
<proteinExistence type="predicted"/>
<name>A0A345XTP7_9ACTN</name>
<dbReference type="EMBL" id="CP031320">
    <property type="protein sequence ID" value="AXK35013.1"/>
    <property type="molecule type" value="Genomic_DNA"/>
</dbReference>
<sequence>MLQQKIFEVTDPRQIRDLVRSHSWATLVSHTPARGLVVSHLPVLVEDGPGIALTGHLAAADAEFHELGAHDVVVVVQGPQGYISPTWYGNAPHVPTWNFVVVHVHGRPELLAPEPTYDVLSDTVDHFEQHFAEPWTLDRAGGYARRIASGVRGFRLPAGRVTAKAKLSQDEPAEVAERVADALTADQPWARPELAHAMRTVERRP</sequence>
<accession>A0A345XTP7</accession>
<organism evidence="1 2">
    <name type="scientific">Streptomyces armeniacus</name>
    <dbReference type="NCBI Taxonomy" id="83291"/>
    <lineage>
        <taxon>Bacteria</taxon>
        <taxon>Bacillati</taxon>
        <taxon>Actinomycetota</taxon>
        <taxon>Actinomycetes</taxon>
        <taxon>Kitasatosporales</taxon>
        <taxon>Streptomycetaceae</taxon>
        <taxon>Streptomyces</taxon>
    </lineage>
</organism>
<keyword evidence="2" id="KW-1185">Reference proteome</keyword>
<dbReference type="PIRSF" id="PIRSF010372">
    <property type="entry name" value="PaiB"/>
    <property type="match status" value="1"/>
</dbReference>
<dbReference type="SUPFAM" id="SSF50475">
    <property type="entry name" value="FMN-binding split barrel"/>
    <property type="match status" value="1"/>
</dbReference>
<evidence type="ECO:0000313" key="1">
    <source>
        <dbReference type="EMBL" id="AXK35013.1"/>
    </source>
</evidence>
<dbReference type="PANTHER" id="PTHR35802">
    <property type="entry name" value="PROTEASE SYNTHASE AND SPORULATION PROTEIN PAI 2"/>
    <property type="match status" value="1"/>
</dbReference>
<gene>
    <name evidence="1" type="ORF">DVA86_22570</name>
</gene>
<protein>
    <submittedName>
        <fullName evidence="1">FMN-binding negative transcriptional regulator</fullName>
    </submittedName>
</protein>
<dbReference type="RefSeq" id="WP_208880884.1">
    <property type="nucleotide sequence ID" value="NZ_CP031320.1"/>
</dbReference>
<dbReference type="InterPro" id="IPR007396">
    <property type="entry name" value="TR_PAI2-type"/>
</dbReference>
<dbReference type="InterPro" id="IPR012349">
    <property type="entry name" value="Split_barrel_FMN-bd"/>
</dbReference>
<evidence type="ECO:0000313" key="2">
    <source>
        <dbReference type="Proteomes" id="UP000254425"/>
    </source>
</evidence>
<dbReference type="Pfam" id="PF04299">
    <property type="entry name" value="FMN_bind_2"/>
    <property type="match status" value="1"/>
</dbReference>